<dbReference type="SUPFAM" id="SSF111369">
    <property type="entry name" value="HlyD-like secretion proteins"/>
    <property type="match status" value="1"/>
</dbReference>
<feature type="domain" description="CzcB-like barrel-sandwich hybrid" evidence="5">
    <location>
        <begin position="59"/>
        <end position="189"/>
    </location>
</feature>
<dbReference type="InterPro" id="IPR058647">
    <property type="entry name" value="BSH_CzcB-like"/>
</dbReference>
<dbReference type="PANTHER" id="PTHR30469:SF15">
    <property type="entry name" value="HLYD FAMILY OF SECRETION PROTEINS"/>
    <property type="match status" value="1"/>
</dbReference>
<gene>
    <name evidence="6" type="ORF">SAMN05192581_107911</name>
    <name evidence="7" type="ORF">SAMN05192582_109310</name>
</gene>
<dbReference type="Gene3D" id="2.40.30.170">
    <property type="match status" value="1"/>
</dbReference>
<keyword evidence="3" id="KW-0732">Signal</keyword>
<dbReference type="InterPro" id="IPR058792">
    <property type="entry name" value="Beta-barrel_RND_2"/>
</dbReference>
<dbReference type="Gene3D" id="2.40.420.20">
    <property type="match status" value="1"/>
</dbReference>
<feature type="domain" description="CusB-like beta-barrel" evidence="4">
    <location>
        <begin position="207"/>
        <end position="276"/>
    </location>
</feature>
<dbReference type="Proteomes" id="UP000181870">
    <property type="component" value="Unassembled WGS sequence"/>
</dbReference>
<proteinExistence type="inferred from homology"/>
<dbReference type="EMBL" id="FMYE01000079">
    <property type="protein sequence ID" value="SDB79446.1"/>
    <property type="molecule type" value="Genomic_DNA"/>
</dbReference>
<dbReference type="Proteomes" id="UP000183670">
    <property type="component" value="Unassembled WGS sequence"/>
</dbReference>
<comment type="similarity">
    <text evidence="1">Belongs to the membrane fusion protein (MFP) (TC 8.A.1) family.</text>
</comment>
<evidence type="ECO:0000259" key="5">
    <source>
        <dbReference type="Pfam" id="PF25973"/>
    </source>
</evidence>
<dbReference type="RefSeq" id="WP_139165035.1">
    <property type="nucleotide sequence ID" value="NZ_FMYE01000079.1"/>
</dbReference>
<feature type="coiled-coil region" evidence="2">
    <location>
        <begin position="93"/>
        <end position="127"/>
    </location>
</feature>
<keyword evidence="2" id="KW-0175">Coiled coil</keyword>
<evidence type="ECO:0000313" key="8">
    <source>
        <dbReference type="Proteomes" id="UP000181870"/>
    </source>
</evidence>
<evidence type="ECO:0000313" key="7">
    <source>
        <dbReference type="EMBL" id="SDI93393.1"/>
    </source>
</evidence>
<dbReference type="PANTHER" id="PTHR30469">
    <property type="entry name" value="MULTIDRUG RESISTANCE PROTEIN MDTA"/>
    <property type="match status" value="1"/>
</dbReference>
<dbReference type="NCBIfam" id="TIGR01730">
    <property type="entry name" value="RND_mfp"/>
    <property type="match status" value="1"/>
</dbReference>
<evidence type="ECO:0000256" key="2">
    <source>
        <dbReference type="SAM" id="Coils"/>
    </source>
</evidence>
<dbReference type="GO" id="GO:0015562">
    <property type="term" value="F:efflux transmembrane transporter activity"/>
    <property type="evidence" value="ECO:0007669"/>
    <property type="project" value="TreeGrafter"/>
</dbReference>
<evidence type="ECO:0000256" key="3">
    <source>
        <dbReference type="SAM" id="SignalP"/>
    </source>
</evidence>
<feature type="signal peptide" evidence="3">
    <location>
        <begin position="1"/>
        <end position="22"/>
    </location>
</feature>
<evidence type="ECO:0000313" key="6">
    <source>
        <dbReference type="EMBL" id="SDB79446.1"/>
    </source>
</evidence>
<reference evidence="8 9" key="1">
    <citation type="submission" date="2016-10" db="EMBL/GenBank/DDBJ databases">
        <authorList>
            <person name="de Groot N.N."/>
        </authorList>
    </citation>
    <scope>NUCLEOTIDE SEQUENCE [LARGE SCALE GENOMIC DNA]</scope>
    <source>
        <strain evidence="6 9">NLAE-zl-C500</strain>
        <strain evidence="7 8">NLAE-zl-C57</strain>
    </source>
</reference>
<dbReference type="Pfam" id="PF25954">
    <property type="entry name" value="Beta-barrel_RND_2"/>
    <property type="match status" value="1"/>
</dbReference>
<organism evidence="6 9">
    <name type="scientific">Bacteroides ovatus</name>
    <dbReference type="NCBI Taxonomy" id="28116"/>
    <lineage>
        <taxon>Bacteria</taxon>
        <taxon>Pseudomonadati</taxon>
        <taxon>Bacteroidota</taxon>
        <taxon>Bacteroidia</taxon>
        <taxon>Bacteroidales</taxon>
        <taxon>Bacteroidaceae</taxon>
        <taxon>Bacteroides</taxon>
    </lineage>
</organism>
<protein>
    <submittedName>
        <fullName evidence="6">RND family efflux transporter, MFP subunit</fullName>
    </submittedName>
</protein>
<name>A0A1G6GE43_BACOV</name>
<dbReference type="AlphaFoldDB" id="A0A1G6GE43"/>
<evidence type="ECO:0000259" key="4">
    <source>
        <dbReference type="Pfam" id="PF25954"/>
    </source>
</evidence>
<dbReference type="GO" id="GO:1990281">
    <property type="term" value="C:efflux pump complex"/>
    <property type="evidence" value="ECO:0007669"/>
    <property type="project" value="TreeGrafter"/>
</dbReference>
<evidence type="ECO:0000256" key="1">
    <source>
        <dbReference type="ARBA" id="ARBA00009477"/>
    </source>
</evidence>
<feature type="chain" id="PRO_5010470471" evidence="3">
    <location>
        <begin position="23"/>
        <end position="360"/>
    </location>
</feature>
<dbReference type="Gene3D" id="2.40.50.100">
    <property type="match status" value="1"/>
</dbReference>
<dbReference type="Pfam" id="PF25973">
    <property type="entry name" value="BSH_CzcB"/>
    <property type="match status" value="1"/>
</dbReference>
<dbReference type="PROSITE" id="PS51257">
    <property type="entry name" value="PROKAR_LIPOPROTEIN"/>
    <property type="match status" value="1"/>
</dbReference>
<dbReference type="Gene3D" id="1.10.287.470">
    <property type="entry name" value="Helix hairpin bin"/>
    <property type="match status" value="1"/>
</dbReference>
<dbReference type="InterPro" id="IPR006143">
    <property type="entry name" value="RND_pump_MFP"/>
</dbReference>
<accession>A0A1G6GE43</accession>
<dbReference type="EMBL" id="FNDO01000093">
    <property type="protein sequence ID" value="SDI93393.1"/>
    <property type="molecule type" value="Genomic_DNA"/>
</dbReference>
<evidence type="ECO:0000313" key="9">
    <source>
        <dbReference type="Proteomes" id="UP000183670"/>
    </source>
</evidence>
<sequence>MTTNIKTLLLGITIAATFSACSSGESKNTTVSAVRVETYLPTVVQDNGIFISGMASAKQTAMISTRMMGFVDKIYVKQGDPVKKGQLLMVINSDDLKAKKAQAEAMVTEAEAAFKNARRDYERYKTLHSQNSVSDKELENMELNQTSIKAKLQMARQTLNEVNAMLTYTNIRAPFSGTVTQRMIDEGSTANPGMPLLSIDQLGELDIKASVPENYVSEIKVGDSVKVEIKSLGKQMNGKVSELSSSSALNGGQYGIKIAIDPKEKENLRSGMYASIFIPGKTNGKGVKSIWVNTSSIVKRDQLTGVYVATPDNDAMLRWVRLGKEVGTQVEVLSGLNAEDRVIRQTDSKLHNGMKITLLN</sequence>